<dbReference type="InterPro" id="IPR027417">
    <property type="entry name" value="P-loop_NTPase"/>
</dbReference>
<keyword evidence="5 6" id="KW-0009">Actin-binding</keyword>
<dbReference type="GO" id="GO:0016020">
    <property type="term" value="C:membrane"/>
    <property type="evidence" value="ECO:0007669"/>
    <property type="project" value="TreeGrafter"/>
</dbReference>
<accession>A0A9X8H3G5</accession>
<dbReference type="PROSITE" id="PS51456">
    <property type="entry name" value="MYOSIN_MOTOR"/>
    <property type="match status" value="1"/>
</dbReference>
<feature type="region of interest" description="Actin-binding" evidence="6">
    <location>
        <begin position="63"/>
        <end position="85"/>
    </location>
</feature>
<dbReference type="Gene3D" id="1.20.58.530">
    <property type="match status" value="1"/>
</dbReference>
<keyword evidence="2" id="KW-0067">ATP-binding</keyword>
<comment type="similarity">
    <text evidence="6">Belongs to the TRAFAC class myosin-kinesin ATPase superfamily. Myosin family.</text>
</comment>
<evidence type="ECO:0000256" key="5">
    <source>
        <dbReference type="ARBA" id="ARBA00023203"/>
    </source>
</evidence>
<evidence type="ECO:0000256" key="6">
    <source>
        <dbReference type="PROSITE-ProRule" id="PRU00782"/>
    </source>
</evidence>
<comment type="caution">
    <text evidence="6">Lacks conserved residue(s) required for the propagation of feature annotation.</text>
</comment>
<dbReference type="GO" id="GO:0005737">
    <property type="term" value="C:cytoplasm"/>
    <property type="evidence" value="ECO:0007669"/>
    <property type="project" value="TreeGrafter"/>
</dbReference>
<comment type="caution">
    <text evidence="8">The sequence shown here is derived from an EMBL/GenBank/DDBJ whole genome shotgun (WGS) entry which is preliminary data.</text>
</comment>
<name>A0A9X8H3G5_APHAT</name>
<sequence length="159" mass="18014">MFCIKHYAGVVRYHIDGFIDKNNNVASPQFHELIAGSTRSLLNMSCMSKTPPGSVSEMFTHQMKGLVVELDSTRSNFIRCIKPNAAMDARVFDRRSVLDQLRCSGTIQACKVLQVGLPTRVSYEELVFIYSDLLGASFMERFHGRDRLFTQALCHVLDF</sequence>
<feature type="domain" description="Myosin motor" evidence="7">
    <location>
        <begin position="1"/>
        <end position="159"/>
    </location>
</feature>
<dbReference type="SUPFAM" id="SSF52540">
    <property type="entry name" value="P-loop containing nucleoside triphosphate hydrolases"/>
    <property type="match status" value="1"/>
</dbReference>
<dbReference type="Pfam" id="PF00063">
    <property type="entry name" value="Myosin_head"/>
    <property type="match status" value="1"/>
</dbReference>
<keyword evidence="4" id="KW-0505">Motor protein</keyword>
<keyword evidence="1" id="KW-0547">Nucleotide-binding</keyword>
<evidence type="ECO:0000313" key="9">
    <source>
        <dbReference type="Proteomes" id="UP000275652"/>
    </source>
</evidence>
<feature type="non-terminal residue" evidence="8">
    <location>
        <position position="159"/>
    </location>
</feature>
<dbReference type="PANTHER" id="PTHR13140">
    <property type="entry name" value="MYOSIN"/>
    <property type="match status" value="1"/>
</dbReference>
<evidence type="ECO:0000256" key="1">
    <source>
        <dbReference type="ARBA" id="ARBA00022741"/>
    </source>
</evidence>
<dbReference type="GO" id="GO:0005524">
    <property type="term" value="F:ATP binding"/>
    <property type="evidence" value="ECO:0007669"/>
    <property type="project" value="UniProtKB-KW"/>
</dbReference>
<keyword evidence="3 6" id="KW-0518">Myosin</keyword>
<dbReference type="EMBL" id="QUTI01052281">
    <property type="protein sequence ID" value="RLN99272.1"/>
    <property type="molecule type" value="Genomic_DNA"/>
</dbReference>
<evidence type="ECO:0000256" key="4">
    <source>
        <dbReference type="ARBA" id="ARBA00023175"/>
    </source>
</evidence>
<protein>
    <recommendedName>
        <fullName evidence="7">Myosin motor domain-containing protein</fullName>
    </recommendedName>
</protein>
<evidence type="ECO:0000256" key="3">
    <source>
        <dbReference type="ARBA" id="ARBA00023123"/>
    </source>
</evidence>
<dbReference type="InterPro" id="IPR001609">
    <property type="entry name" value="Myosin_head_motor_dom-like"/>
</dbReference>
<dbReference type="GO" id="GO:0016459">
    <property type="term" value="C:myosin complex"/>
    <property type="evidence" value="ECO:0007669"/>
    <property type="project" value="UniProtKB-KW"/>
</dbReference>
<reference evidence="8 9" key="1">
    <citation type="journal article" date="2018" name="J. Invertebr. Pathol.">
        <title>New genotyping method for the causative agent of crayfish plague (Aphanomyces astaci) based on whole genome data.</title>
        <authorList>
            <person name="Minardi D."/>
            <person name="Studholme D.J."/>
            <person name="van der Giezen M."/>
            <person name="Pretto T."/>
            <person name="Oidtmann B."/>
        </authorList>
    </citation>
    <scope>NUCLEOTIDE SEQUENCE [LARGE SCALE GENOMIC DNA]</scope>
    <source>
        <strain evidence="8 9">KB13</strain>
    </source>
</reference>
<evidence type="ECO:0000313" key="8">
    <source>
        <dbReference type="EMBL" id="RLN99272.1"/>
    </source>
</evidence>
<evidence type="ECO:0000256" key="2">
    <source>
        <dbReference type="ARBA" id="ARBA00022840"/>
    </source>
</evidence>
<dbReference type="InterPro" id="IPR036961">
    <property type="entry name" value="Kinesin_motor_dom_sf"/>
</dbReference>
<gene>
    <name evidence="8" type="ORF">DYB28_015185</name>
</gene>
<dbReference type="Gene3D" id="3.40.850.10">
    <property type="entry name" value="Kinesin motor domain"/>
    <property type="match status" value="1"/>
</dbReference>
<dbReference type="GO" id="GO:0007015">
    <property type="term" value="P:actin filament organization"/>
    <property type="evidence" value="ECO:0007669"/>
    <property type="project" value="TreeGrafter"/>
</dbReference>
<dbReference type="Proteomes" id="UP000275652">
    <property type="component" value="Unassembled WGS sequence"/>
</dbReference>
<organism evidence="8 9">
    <name type="scientific">Aphanomyces astaci</name>
    <name type="common">Crayfish plague agent</name>
    <dbReference type="NCBI Taxonomy" id="112090"/>
    <lineage>
        <taxon>Eukaryota</taxon>
        <taxon>Sar</taxon>
        <taxon>Stramenopiles</taxon>
        <taxon>Oomycota</taxon>
        <taxon>Saprolegniomycetes</taxon>
        <taxon>Saprolegniales</taxon>
        <taxon>Verrucalvaceae</taxon>
        <taxon>Aphanomyces</taxon>
    </lineage>
</organism>
<dbReference type="GO" id="GO:0000146">
    <property type="term" value="F:microfilament motor activity"/>
    <property type="evidence" value="ECO:0007669"/>
    <property type="project" value="TreeGrafter"/>
</dbReference>
<evidence type="ECO:0000259" key="7">
    <source>
        <dbReference type="PROSITE" id="PS51456"/>
    </source>
</evidence>
<dbReference type="PANTHER" id="PTHR13140:SF845">
    <property type="entry name" value="MYOSIN-LIKE PROTEIN"/>
    <property type="match status" value="1"/>
</dbReference>
<proteinExistence type="inferred from homology"/>
<dbReference type="GO" id="GO:0051015">
    <property type="term" value="F:actin filament binding"/>
    <property type="evidence" value="ECO:0007669"/>
    <property type="project" value="TreeGrafter"/>
</dbReference>
<dbReference type="AlphaFoldDB" id="A0A9X8H3G5"/>